<evidence type="ECO:0000313" key="10">
    <source>
        <dbReference type="Proteomes" id="UP000252530"/>
    </source>
</evidence>
<accession>A0A366K7P6</accession>
<comment type="catalytic activity">
    <reaction evidence="6">
        <text>Endonucleolytic cleavage of RNA, removing 5'-extranucleotides from tRNA precursor.</text>
        <dbReference type="EC" id="3.1.26.5"/>
    </reaction>
</comment>
<evidence type="ECO:0000256" key="7">
    <source>
        <dbReference type="NCBIfam" id="TIGR00188"/>
    </source>
</evidence>
<evidence type="ECO:0000256" key="8">
    <source>
        <dbReference type="SAM" id="MobiDB-lite"/>
    </source>
</evidence>
<dbReference type="PANTHER" id="PTHR33992">
    <property type="entry name" value="RIBONUCLEASE P PROTEIN COMPONENT"/>
    <property type="match status" value="1"/>
</dbReference>
<evidence type="ECO:0000256" key="2">
    <source>
        <dbReference type="ARBA" id="ARBA00022722"/>
    </source>
</evidence>
<dbReference type="GO" id="GO:0042781">
    <property type="term" value="F:3'-tRNA processing endoribonuclease activity"/>
    <property type="evidence" value="ECO:0007669"/>
    <property type="project" value="TreeGrafter"/>
</dbReference>
<keyword evidence="10" id="KW-1185">Reference proteome</keyword>
<comment type="caution">
    <text evidence="9">The sequence shown here is derived from an EMBL/GenBank/DDBJ whole genome shotgun (WGS) entry which is preliminary data.</text>
</comment>
<dbReference type="InterPro" id="IPR000100">
    <property type="entry name" value="RNase_P"/>
</dbReference>
<dbReference type="Proteomes" id="UP000252530">
    <property type="component" value="Unassembled WGS sequence"/>
</dbReference>
<dbReference type="NCBIfam" id="TIGR00188">
    <property type="entry name" value="rnpA"/>
    <property type="match status" value="1"/>
</dbReference>
<dbReference type="Pfam" id="PF00825">
    <property type="entry name" value="Ribonuclease_P"/>
    <property type="match status" value="1"/>
</dbReference>
<evidence type="ECO:0000313" key="9">
    <source>
        <dbReference type="EMBL" id="RBP97756.1"/>
    </source>
</evidence>
<keyword evidence="4 6" id="KW-0378">Hydrolase</keyword>
<dbReference type="InterPro" id="IPR014721">
    <property type="entry name" value="Ribsml_uS5_D2-typ_fold_subgr"/>
</dbReference>
<dbReference type="HAMAP" id="MF_00227">
    <property type="entry name" value="RNase_P"/>
    <property type="match status" value="1"/>
</dbReference>
<reference evidence="9 10" key="1">
    <citation type="submission" date="2017-10" db="EMBL/GenBank/DDBJ databases">
        <title>Bifidobacterium xylocopum sp. nov. and Bifidobacterium aemilianum sp. nov., from the carpenter bee (Xylocopa violacea) digestive tract.</title>
        <authorList>
            <person name="Alberoni D."/>
            <person name="Baffoni L."/>
            <person name="Di Gioia D."/>
            <person name="Gaggia F."/>
            <person name="Biavati B."/>
        </authorList>
    </citation>
    <scope>NUCLEOTIDE SEQUENCE [LARGE SCALE GENOMIC DNA]</scope>
    <source>
        <strain evidence="9 10">XV10</strain>
    </source>
</reference>
<dbReference type="InterPro" id="IPR020568">
    <property type="entry name" value="Ribosomal_Su5_D2-typ_SF"/>
</dbReference>
<dbReference type="GO" id="GO:0004526">
    <property type="term" value="F:ribonuclease P activity"/>
    <property type="evidence" value="ECO:0007669"/>
    <property type="project" value="UniProtKB-UniRule"/>
</dbReference>
<protein>
    <recommendedName>
        <fullName evidence="6 7">Ribonuclease P protein component</fullName>
        <shortName evidence="6">RNase P protein</shortName>
        <shortName evidence="6">RNaseP protein</shortName>
        <ecNumber evidence="6 7">3.1.26.5</ecNumber>
    </recommendedName>
    <alternativeName>
        <fullName evidence="6">Protein C5</fullName>
    </alternativeName>
</protein>
<dbReference type="Gene3D" id="3.30.230.10">
    <property type="match status" value="1"/>
</dbReference>
<gene>
    <name evidence="6 9" type="primary">rnpA</name>
    <name evidence="9" type="ORF">CRD60_03890</name>
</gene>
<sequence length="162" mass="17501">MERLRSHQDFTTVLKSRRKVSQKDIVLHYLLTGKPGQSGEGAEPLEYQGSRRMGLAVSKAVGNAVKRNAVKRRFRVLACAYEDRLPASCDLVLRAKPSAATASFQSLEEQVSTLFEAVSGKERARALRHLAQGQPANASDRSGQGSPPSSQSTPVVARGVVA</sequence>
<keyword evidence="5 6" id="KW-0694">RNA-binding</keyword>
<dbReference type="EC" id="3.1.26.5" evidence="6 7"/>
<comment type="function">
    <text evidence="6">RNaseP catalyzes the removal of the 5'-leader sequence from pre-tRNA to produce the mature 5'-terminus. It can also cleave other RNA substrates such as 4.5S RNA. The protein component plays an auxiliary but essential role in vivo by binding to the 5'-leader sequence and broadening the substrate specificity of the ribozyme.</text>
</comment>
<evidence type="ECO:0000256" key="1">
    <source>
        <dbReference type="ARBA" id="ARBA00022694"/>
    </source>
</evidence>
<evidence type="ECO:0000256" key="3">
    <source>
        <dbReference type="ARBA" id="ARBA00022759"/>
    </source>
</evidence>
<keyword evidence="2 6" id="KW-0540">Nuclease</keyword>
<dbReference type="GO" id="GO:0030677">
    <property type="term" value="C:ribonuclease P complex"/>
    <property type="evidence" value="ECO:0007669"/>
    <property type="project" value="TreeGrafter"/>
</dbReference>
<evidence type="ECO:0000256" key="5">
    <source>
        <dbReference type="ARBA" id="ARBA00022884"/>
    </source>
</evidence>
<dbReference type="SUPFAM" id="SSF54211">
    <property type="entry name" value="Ribosomal protein S5 domain 2-like"/>
    <property type="match status" value="1"/>
</dbReference>
<dbReference type="EMBL" id="PDCG01000003">
    <property type="protein sequence ID" value="RBP97756.1"/>
    <property type="molecule type" value="Genomic_DNA"/>
</dbReference>
<evidence type="ECO:0000256" key="4">
    <source>
        <dbReference type="ARBA" id="ARBA00022801"/>
    </source>
</evidence>
<keyword evidence="3 6" id="KW-0255">Endonuclease</keyword>
<dbReference type="OrthoDB" id="196964at2"/>
<dbReference type="GO" id="GO:0000049">
    <property type="term" value="F:tRNA binding"/>
    <property type="evidence" value="ECO:0007669"/>
    <property type="project" value="UniProtKB-UniRule"/>
</dbReference>
<feature type="compositionally biased region" description="Low complexity" evidence="8">
    <location>
        <begin position="142"/>
        <end position="152"/>
    </location>
</feature>
<comment type="similarity">
    <text evidence="6">Belongs to the RnpA family.</text>
</comment>
<keyword evidence="1 6" id="KW-0819">tRNA processing</keyword>
<name>A0A366K7P6_9BIFI</name>
<evidence type="ECO:0000256" key="6">
    <source>
        <dbReference type="HAMAP-Rule" id="MF_00227"/>
    </source>
</evidence>
<proteinExistence type="inferred from homology"/>
<comment type="subunit">
    <text evidence="6">Consists of a catalytic RNA component (M1 or rnpB) and a protein subunit.</text>
</comment>
<feature type="region of interest" description="Disordered" evidence="8">
    <location>
        <begin position="131"/>
        <end position="162"/>
    </location>
</feature>
<dbReference type="AlphaFoldDB" id="A0A366K7P6"/>
<dbReference type="GO" id="GO:0001682">
    <property type="term" value="P:tRNA 5'-leader removal"/>
    <property type="evidence" value="ECO:0007669"/>
    <property type="project" value="UniProtKB-UniRule"/>
</dbReference>
<organism evidence="9 10">
    <name type="scientific">Bifidobacterium aemilianum</name>
    <dbReference type="NCBI Taxonomy" id="2493120"/>
    <lineage>
        <taxon>Bacteria</taxon>
        <taxon>Bacillati</taxon>
        <taxon>Actinomycetota</taxon>
        <taxon>Actinomycetes</taxon>
        <taxon>Bifidobacteriales</taxon>
        <taxon>Bifidobacteriaceae</taxon>
        <taxon>Bifidobacterium</taxon>
    </lineage>
</organism>
<dbReference type="PANTHER" id="PTHR33992:SF1">
    <property type="entry name" value="RIBONUCLEASE P PROTEIN COMPONENT"/>
    <property type="match status" value="1"/>
</dbReference>